<protein>
    <submittedName>
        <fullName evidence="3">Aldo/keto reductase</fullName>
    </submittedName>
</protein>
<dbReference type="Proteomes" id="UP000240912">
    <property type="component" value="Unassembled WGS sequence"/>
</dbReference>
<keyword evidence="1" id="KW-0560">Oxidoreductase</keyword>
<evidence type="ECO:0000313" key="4">
    <source>
        <dbReference type="Proteomes" id="UP000240912"/>
    </source>
</evidence>
<name>A0A2T3HQW0_9SPHI</name>
<dbReference type="Gene3D" id="3.20.20.100">
    <property type="entry name" value="NADP-dependent oxidoreductase domain"/>
    <property type="match status" value="1"/>
</dbReference>
<comment type="caution">
    <text evidence="3">The sequence shown here is derived from an EMBL/GenBank/DDBJ whole genome shotgun (WGS) entry which is preliminary data.</text>
</comment>
<dbReference type="PANTHER" id="PTHR43364:SF4">
    <property type="entry name" value="NAD(P)-LINKED OXIDOREDUCTASE SUPERFAMILY PROTEIN"/>
    <property type="match status" value="1"/>
</dbReference>
<dbReference type="Pfam" id="PF00248">
    <property type="entry name" value="Aldo_ket_red"/>
    <property type="match status" value="1"/>
</dbReference>
<dbReference type="InterPro" id="IPR036812">
    <property type="entry name" value="NAD(P)_OxRdtase_dom_sf"/>
</dbReference>
<dbReference type="RefSeq" id="WP_107213021.1">
    <property type="nucleotide sequence ID" value="NZ_KZ686268.1"/>
</dbReference>
<dbReference type="InterPro" id="IPR050523">
    <property type="entry name" value="AKR_Detox_Biosynth"/>
</dbReference>
<evidence type="ECO:0000259" key="2">
    <source>
        <dbReference type="Pfam" id="PF00248"/>
    </source>
</evidence>
<dbReference type="GO" id="GO:0005829">
    <property type="term" value="C:cytosol"/>
    <property type="evidence" value="ECO:0007669"/>
    <property type="project" value="TreeGrafter"/>
</dbReference>
<keyword evidence="4" id="KW-1185">Reference proteome</keyword>
<reference evidence="3 4" key="1">
    <citation type="submission" date="2018-03" db="EMBL/GenBank/DDBJ databases">
        <authorList>
            <person name="Keele B.F."/>
        </authorList>
    </citation>
    <scope>NUCLEOTIDE SEQUENCE [LARGE SCALE GENOMIC DNA]</scope>
    <source>
        <strain evidence="3 4">YL28-9</strain>
    </source>
</reference>
<evidence type="ECO:0000256" key="1">
    <source>
        <dbReference type="ARBA" id="ARBA00023002"/>
    </source>
</evidence>
<dbReference type="GO" id="GO:0016491">
    <property type="term" value="F:oxidoreductase activity"/>
    <property type="evidence" value="ECO:0007669"/>
    <property type="project" value="UniProtKB-KW"/>
</dbReference>
<dbReference type="PANTHER" id="PTHR43364">
    <property type="entry name" value="NADH-SPECIFIC METHYLGLYOXAL REDUCTASE-RELATED"/>
    <property type="match status" value="1"/>
</dbReference>
<evidence type="ECO:0000313" key="3">
    <source>
        <dbReference type="EMBL" id="PST84850.1"/>
    </source>
</evidence>
<dbReference type="SUPFAM" id="SSF51430">
    <property type="entry name" value="NAD(P)-linked oxidoreductase"/>
    <property type="match status" value="1"/>
</dbReference>
<dbReference type="AlphaFoldDB" id="A0A2T3HQW0"/>
<feature type="domain" description="NADP-dependent oxidoreductase" evidence="2">
    <location>
        <begin position="16"/>
        <end position="322"/>
    </location>
</feature>
<gene>
    <name evidence="3" type="ORF">C7T94_01615</name>
</gene>
<accession>A0A2T3HQW0</accession>
<dbReference type="EMBL" id="PYLS01000001">
    <property type="protein sequence ID" value="PST84850.1"/>
    <property type="molecule type" value="Genomic_DNA"/>
</dbReference>
<dbReference type="OrthoDB" id="9773828at2"/>
<sequence length="331" mass="36973">MKYRKIGNTPLELSVITFGAWAAGGWMWGSTDRNEAVRAIQAGFEHGVTSIDTAPIYGQGTSEEIVGQAIKAMPRDQVQVVTKYGMRWDLNKGQFGFKSQDNSGKEIDIYKYAGKESIIYECEQSLKRLGTDYIDLYQIHWPDETTPIHETMEAVSSLIQAGKVRYAGVCNYSAAQVKEADEILHIASNQIPFSMVKRDAELETIPYCIKHGKSVLAYSPLERGLLTGKITENYRFAEGDHRATHRFFSPEWVRRTNTFLNRIKPLANDKNVTLSQLVLGWTIQHPGITIALAGARNADQSVSNALSASVFLTDEEVQLINSELEVLHGAR</sequence>
<organism evidence="3 4">
    <name type="scientific">Pedobacter yulinensis</name>
    <dbReference type="NCBI Taxonomy" id="2126353"/>
    <lineage>
        <taxon>Bacteria</taxon>
        <taxon>Pseudomonadati</taxon>
        <taxon>Bacteroidota</taxon>
        <taxon>Sphingobacteriia</taxon>
        <taxon>Sphingobacteriales</taxon>
        <taxon>Sphingobacteriaceae</taxon>
        <taxon>Pedobacter</taxon>
    </lineage>
</organism>
<proteinExistence type="predicted"/>
<dbReference type="PRINTS" id="PR00069">
    <property type="entry name" value="ALDKETRDTASE"/>
</dbReference>
<dbReference type="InterPro" id="IPR020471">
    <property type="entry name" value="AKR"/>
</dbReference>
<dbReference type="InterPro" id="IPR023210">
    <property type="entry name" value="NADP_OxRdtase_dom"/>
</dbReference>